<dbReference type="STRING" id="1458461.BN1012_Phect914"/>
<proteinExistence type="predicted"/>
<dbReference type="Pfam" id="PF13464">
    <property type="entry name" value="RodZ_C"/>
    <property type="match status" value="1"/>
</dbReference>
<evidence type="ECO:0000256" key="2">
    <source>
        <dbReference type="SAM" id="Phobius"/>
    </source>
</evidence>
<reference evidence="4 5" key="1">
    <citation type="journal article" date="2014" name="Front. Genet.">
        <title>Genome and metabolic network of "Candidatus Phaeomarinobacter ectocarpi" Ec32, a new candidate genus of Alphaproteobacteria frequently associated with brown algae.</title>
        <authorList>
            <person name="Dittami S.M."/>
            <person name="Barbeyron T."/>
            <person name="Boyen C."/>
            <person name="Cambefort J."/>
            <person name="Collet G."/>
            <person name="Delage L."/>
            <person name="Gobet A."/>
            <person name="Groisillier A."/>
            <person name="Leblanc C."/>
            <person name="Michel G."/>
            <person name="Scornet D."/>
            <person name="Siegel A."/>
            <person name="Tapia J.E."/>
            <person name="Tonon T."/>
        </authorList>
    </citation>
    <scope>NUCLEOTIDE SEQUENCE [LARGE SCALE GENOMIC DNA]</scope>
    <source>
        <strain evidence="4 5">Ec32</strain>
    </source>
</reference>
<dbReference type="Gene3D" id="1.10.260.40">
    <property type="entry name" value="lambda repressor-like DNA-binding domains"/>
    <property type="match status" value="1"/>
</dbReference>
<gene>
    <name evidence="4" type="ORF">BN1012_Phect914</name>
</gene>
<dbReference type="HOGENOM" id="CLU_047530_6_0_5"/>
<dbReference type="AlphaFoldDB" id="X5M7I8"/>
<dbReference type="GO" id="GO:0003677">
    <property type="term" value="F:DNA binding"/>
    <property type="evidence" value="ECO:0007669"/>
    <property type="project" value="InterPro"/>
</dbReference>
<feature type="compositionally biased region" description="Low complexity" evidence="1">
    <location>
        <begin position="190"/>
        <end position="229"/>
    </location>
</feature>
<feature type="compositionally biased region" description="Polar residues" evidence="1">
    <location>
        <begin position="231"/>
        <end position="250"/>
    </location>
</feature>
<feature type="region of interest" description="Disordered" evidence="1">
    <location>
        <begin position="181"/>
        <end position="300"/>
    </location>
</feature>
<organism evidence="4 5">
    <name type="scientific">Candidatus Phaeomarinibacter ectocarpi</name>
    <dbReference type="NCBI Taxonomy" id="1458461"/>
    <lineage>
        <taxon>Bacteria</taxon>
        <taxon>Pseudomonadati</taxon>
        <taxon>Pseudomonadota</taxon>
        <taxon>Alphaproteobacteria</taxon>
        <taxon>Hyphomicrobiales</taxon>
        <taxon>Parvibaculaceae</taxon>
        <taxon>Candidatus Phaeomarinibacter</taxon>
    </lineage>
</organism>
<dbReference type="RefSeq" id="WP_043949879.1">
    <property type="nucleotide sequence ID" value="NZ_HG966617.1"/>
</dbReference>
<dbReference type="InterPro" id="IPR025194">
    <property type="entry name" value="RodZ-like_C"/>
</dbReference>
<dbReference type="Proteomes" id="UP000032160">
    <property type="component" value="Chromosome I"/>
</dbReference>
<evidence type="ECO:0000313" key="5">
    <source>
        <dbReference type="Proteomes" id="UP000032160"/>
    </source>
</evidence>
<dbReference type="InterPro" id="IPR050400">
    <property type="entry name" value="Bact_Cytoskel_RodZ"/>
</dbReference>
<feature type="domain" description="Cytoskeleton protein RodZ-like C-terminal" evidence="3">
    <location>
        <begin position="322"/>
        <end position="388"/>
    </location>
</feature>
<dbReference type="EMBL" id="HG966617">
    <property type="protein sequence ID" value="CDO59128.1"/>
    <property type="molecule type" value="Genomic_DNA"/>
</dbReference>
<evidence type="ECO:0000313" key="4">
    <source>
        <dbReference type="EMBL" id="CDO59128.1"/>
    </source>
</evidence>
<keyword evidence="2" id="KW-0812">Transmembrane</keyword>
<evidence type="ECO:0000256" key="1">
    <source>
        <dbReference type="SAM" id="MobiDB-lite"/>
    </source>
</evidence>
<keyword evidence="2" id="KW-0472">Membrane</keyword>
<feature type="transmembrane region" description="Helical" evidence="2">
    <location>
        <begin position="132"/>
        <end position="149"/>
    </location>
</feature>
<dbReference type="Pfam" id="PF13413">
    <property type="entry name" value="HTH_25"/>
    <property type="match status" value="1"/>
</dbReference>
<feature type="compositionally biased region" description="Low complexity" evidence="1">
    <location>
        <begin position="259"/>
        <end position="292"/>
    </location>
</feature>
<name>X5M7I8_9HYPH</name>
<dbReference type="PANTHER" id="PTHR34475:SF1">
    <property type="entry name" value="CYTOSKELETON PROTEIN RODZ"/>
    <property type="match status" value="1"/>
</dbReference>
<evidence type="ECO:0000259" key="3">
    <source>
        <dbReference type="Pfam" id="PF13464"/>
    </source>
</evidence>
<sequence>MGKVTKLNLEDASVRSTRRLHLRDIQDDNPEPRGTTGAQMHAARLALGEDISAVASQLRIRRDQIEAIEGGDFDALPGRAYSIGFVRTYAEYLGLDEVEIVTAFKAEFDAAKTSGPALVFPEAEEESRIPRGAFVVVAVLALAALYGVWTLTVSADRVVEERTTGVPSVVPETRVAPVVRPASLPRTAVERGSAAAGAAETGPDGGESAEATDGGTAASATGDVSGAAAPQTDNAAGETNTTAEVDTAAQTGADGTPGAISDEASGGEGEAATETAAAQEPTVAPAATTPSEDQVSPLETGAERAWEGFVYGQQNHDSRIFIRANAQTWVRVEDGDGNVLLSRTLRAGESYRAPNRTGMVLATRNAGALQLFVDGKSAGAAGPNGKVLADMPLDPATLSGQ</sequence>
<keyword evidence="2" id="KW-1133">Transmembrane helix</keyword>
<accession>X5M7I8</accession>
<dbReference type="KEGG" id="pect:BN1012_Phect914"/>
<dbReference type="InterPro" id="IPR010982">
    <property type="entry name" value="Lambda_DNA-bd_dom_sf"/>
</dbReference>
<keyword evidence="5" id="KW-1185">Reference proteome</keyword>
<protein>
    <submittedName>
        <fullName evidence="4">FIG021952: putative membrane protein</fullName>
    </submittedName>
</protein>
<dbReference type="PANTHER" id="PTHR34475">
    <property type="match status" value="1"/>
</dbReference>